<evidence type="ECO:0000256" key="3">
    <source>
        <dbReference type="ARBA" id="ARBA00023136"/>
    </source>
</evidence>
<keyword evidence="4" id="KW-0564">Palmitate</keyword>
<evidence type="ECO:0000256" key="1">
    <source>
        <dbReference type="ARBA" id="ARBA00022475"/>
    </source>
</evidence>
<dbReference type="Pfam" id="PF01547">
    <property type="entry name" value="SBP_bac_1"/>
    <property type="match status" value="1"/>
</dbReference>
<organism evidence="8 9">
    <name type="scientific">Eisenbergiella tayi</name>
    <dbReference type="NCBI Taxonomy" id="1432052"/>
    <lineage>
        <taxon>Bacteria</taxon>
        <taxon>Bacillati</taxon>
        <taxon>Bacillota</taxon>
        <taxon>Clostridia</taxon>
        <taxon>Lachnospirales</taxon>
        <taxon>Lachnospiraceae</taxon>
        <taxon>Eisenbergiella</taxon>
    </lineage>
</organism>
<dbReference type="PROSITE" id="PS51257">
    <property type="entry name" value="PROKAR_LIPOPROTEIN"/>
    <property type="match status" value="1"/>
</dbReference>
<evidence type="ECO:0000313" key="9">
    <source>
        <dbReference type="Proteomes" id="UP000094869"/>
    </source>
</evidence>
<evidence type="ECO:0000313" key="8">
    <source>
        <dbReference type="EMBL" id="ODR57026.1"/>
    </source>
</evidence>
<dbReference type="SUPFAM" id="SSF53850">
    <property type="entry name" value="Periplasmic binding protein-like II"/>
    <property type="match status" value="1"/>
</dbReference>
<sequence>MKRKAMKVVALLTAAMMFTACGGENAQNAVSPSEDAPESDDSTVSATDISSGQGGGTYIDYTGMSPTEMVEANRAADWKITDESVTLRVMIANTPEHPDDMNEQELFKRAEERTGIHIEWVMPGSSAFNEQKALALASGDMPDIILNGLTDSEIARYGADGTLYSYNELMKEYPGMAPNLEHIFKEREDIKKFITSPDGNIYSTPRINEGAWMKQNGNAIINVQWLERLGLEMPSSIDELKEVLRAFKEQDANGNGDPDDELPLTIAASDSKLQGNSGGFNLLMGSFGVIADNDFRMLQNGKLVCSAATEGWKEGISYFHELYSEGLMDAEAFTMDGNQYLAKLAADPSIVGVAGVWDINDQVITPNATEKYDYIKPLKGPDGQEPIVYKYAAPGWDRSGCVISSQTKYPEEALRWVDFIYDKINSLEMIEGEFGGRLQLQDEGYYIIGEPLEGMDSQYVYRYSVCPGHSGAWCVQEKEYNEVLRLTFTEPRSNFNDEYCAPYYVEPFPPVFYTPEEADEMSTLNTNIISEIARQSCEWIMNGGIEEEWDAYLKNLDSIGLQRWLEINETAAERYNNQ</sequence>
<feature type="region of interest" description="Disordered" evidence="6">
    <location>
        <begin position="26"/>
        <end position="56"/>
    </location>
</feature>
<keyword evidence="3" id="KW-0472">Membrane</keyword>
<dbReference type="PANTHER" id="PTHR43649:SF33">
    <property type="entry name" value="POLYGALACTURONAN_RHAMNOGALACTURONAN-BINDING PROTEIN YTCQ"/>
    <property type="match status" value="1"/>
</dbReference>
<dbReference type="RefSeq" id="WP_069410213.1">
    <property type="nucleotide sequence ID" value="NZ_JAQCZP010000018.1"/>
</dbReference>
<evidence type="ECO:0008006" key="10">
    <source>
        <dbReference type="Google" id="ProtNLM"/>
    </source>
</evidence>
<dbReference type="Gene3D" id="3.40.190.10">
    <property type="entry name" value="Periplasmic binding protein-like II"/>
    <property type="match status" value="2"/>
</dbReference>
<dbReference type="InterPro" id="IPR050490">
    <property type="entry name" value="Bact_solute-bd_prot1"/>
</dbReference>
<keyword evidence="5" id="KW-0449">Lipoprotein</keyword>
<evidence type="ECO:0000256" key="6">
    <source>
        <dbReference type="SAM" id="MobiDB-lite"/>
    </source>
</evidence>
<dbReference type="PANTHER" id="PTHR43649">
    <property type="entry name" value="ARABINOSE-BINDING PROTEIN-RELATED"/>
    <property type="match status" value="1"/>
</dbReference>
<keyword evidence="9" id="KW-1185">Reference proteome</keyword>
<protein>
    <recommendedName>
        <fullName evidence="10">Lipoprotein LipO</fullName>
    </recommendedName>
</protein>
<dbReference type="EMBL" id="MEHD01000022">
    <property type="protein sequence ID" value="ODR57026.1"/>
    <property type="molecule type" value="Genomic_DNA"/>
</dbReference>
<dbReference type="Proteomes" id="UP000094869">
    <property type="component" value="Unassembled WGS sequence"/>
</dbReference>
<evidence type="ECO:0000256" key="2">
    <source>
        <dbReference type="ARBA" id="ARBA00022729"/>
    </source>
</evidence>
<dbReference type="InterPro" id="IPR006059">
    <property type="entry name" value="SBP"/>
</dbReference>
<gene>
    <name evidence="8" type="ORF">BEI63_12705</name>
</gene>
<proteinExistence type="predicted"/>
<evidence type="ECO:0000256" key="5">
    <source>
        <dbReference type="ARBA" id="ARBA00023288"/>
    </source>
</evidence>
<keyword evidence="2 7" id="KW-0732">Signal</keyword>
<comment type="caution">
    <text evidence="8">The sequence shown here is derived from an EMBL/GenBank/DDBJ whole genome shotgun (WGS) entry which is preliminary data.</text>
</comment>
<feature type="signal peptide" evidence="7">
    <location>
        <begin position="1"/>
        <end position="22"/>
    </location>
</feature>
<keyword evidence="1" id="KW-1003">Cell membrane</keyword>
<evidence type="ECO:0000256" key="4">
    <source>
        <dbReference type="ARBA" id="ARBA00023139"/>
    </source>
</evidence>
<accession>A0ABX3AHQ0</accession>
<name>A0ABX3AHQ0_9FIRM</name>
<reference evidence="8 9" key="1">
    <citation type="submission" date="2016-08" db="EMBL/GenBank/DDBJ databases">
        <title>Characterization of Isolates of Eisenbergiella tayi Derived from Blood Cultures, Using Whole Genome Sequencing.</title>
        <authorList>
            <person name="Bernier A.-M."/>
            <person name="Burdz T."/>
            <person name="Wiebe D."/>
            <person name="Bernard K."/>
        </authorList>
    </citation>
    <scope>NUCLEOTIDE SEQUENCE [LARGE SCALE GENOMIC DNA]</scope>
    <source>
        <strain evidence="8 9">NML120146</strain>
    </source>
</reference>
<feature type="chain" id="PRO_5045264654" description="Lipoprotein LipO" evidence="7">
    <location>
        <begin position="23"/>
        <end position="578"/>
    </location>
</feature>
<evidence type="ECO:0000256" key="7">
    <source>
        <dbReference type="SAM" id="SignalP"/>
    </source>
</evidence>